<dbReference type="RefSeq" id="WP_226751293.1">
    <property type="nucleotide sequence ID" value="NZ_JAEINI020000006.1"/>
</dbReference>
<accession>A0ABS8C4L4</accession>
<keyword evidence="3" id="KW-1185">Reference proteome</keyword>
<dbReference type="Pfam" id="PF09523">
    <property type="entry name" value="DUF2390"/>
    <property type="match status" value="1"/>
</dbReference>
<sequence>MVNKPLDEPLLSLDSALLWQFSLAVYPQLKTLCLRWQNDYDANINVLLALSLAEQQHWQLTSFSLAAALKALTPLNSQITEGLRQQRSQLACLGLSAAQQQQLKQGLLQAELVAEQLEQQLLVAQLRFHTQRNADNLSDYLQQLQVPSSAQLRRELIDLRQASAQFVASLS</sequence>
<reference evidence="2 3" key="1">
    <citation type="submission" date="2021-10" db="EMBL/GenBank/DDBJ databases">
        <title>Alishewanella koreense sp. nov. isolated from seawater of southwestern coast in South Korea and the proposal for the reclassification of Rheinheimera perlucida and Rheinheimera tuosuensis as Arsukibacterium perlucida and Arsukibacterium tuosuensis.</title>
        <authorList>
            <person name="Kim K.H."/>
            <person name="Ruan W."/>
            <person name="Kim K.R."/>
            <person name="Baek J.H."/>
            <person name="Jeon C.O."/>
        </authorList>
    </citation>
    <scope>NUCLEOTIDE SEQUENCE [LARGE SCALE GENOMIC DNA]</scope>
    <source>
        <strain evidence="2 3">16-MA</strain>
    </source>
</reference>
<organism evidence="2 3">
    <name type="scientific">Alishewanella maricola</name>
    <dbReference type="NCBI Taxonomy" id="2795740"/>
    <lineage>
        <taxon>Bacteria</taxon>
        <taxon>Pseudomonadati</taxon>
        <taxon>Pseudomonadota</taxon>
        <taxon>Gammaproteobacteria</taxon>
        <taxon>Alteromonadales</taxon>
        <taxon>Alteromonadaceae</taxon>
        <taxon>Alishewanella</taxon>
    </lineage>
</organism>
<protein>
    <submittedName>
        <fullName evidence="2">DUF2390 domain-containing protein</fullName>
    </submittedName>
</protein>
<proteinExistence type="predicted"/>
<dbReference type="InterPro" id="IPR012659">
    <property type="entry name" value="CHP02444"/>
</dbReference>
<gene>
    <name evidence="2" type="ORF">JAO78_010425</name>
</gene>
<feature type="coiled-coil region" evidence="1">
    <location>
        <begin position="100"/>
        <end position="127"/>
    </location>
</feature>
<comment type="caution">
    <text evidence="2">The sequence shown here is derived from an EMBL/GenBank/DDBJ whole genome shotgun (WGS) entry which is preliminary data.</text>
</comment>
<name>A0ABS8C4L4_9ALTE</name>
<keyword evidence="1" id="KW-0175">Coiled coil</keyword>
<evidence type="ECO:0000313" key="3">
    <source>
        <dbReference type="Proteomes" id="UP000633814"/>
    </source>
</evidence>
<evidence type="ECO:0000256" key="1">
    <source>
        <dbReference type="SAM" id="Coils"/>
    </source>
</evidence>
<dbReference type="Proteomes" id="UP000633814">
    <property type="component" value="Unassembled WGS sequence"/>
</dbReference>
<evidence type="ECO:0000313" key="2">
    <source>
        <dbReference type="EMBL" id="MCB5227227.1"/>
    </source>
</evidence>
<dbReference type="EMBL" id="JAEINI020000006">
    <property type="protein sequence ID" value="MCB5227227.1"/>
    <property type="molecule type" value="Genomic_DNA"/>
</dbReference>